<accession>A0A9D4FAQ6</accession>
<dbReference type="GO" id="GO:0005829">
    <property type="term" value="C:cytosol"/>
    <property type="evidence" value="ECO:0007669"/>
    <property type="project" value="TreeGrafter"/>
</dbReference>
<dbReference type="GO" id="GO:0008465">
    <property type="term" value="F:hydroxypyruvate reductase (NADH) activity"/>
    <property type="evidence" value="ECO:0007669"/>
    <property type="project" value="TreeGrafter"/>
</dbReference>
<dbReference type="GO" id="GO:0030267">
    <property type="term" value="F:glyoxylate reductase (NADPH) activity"/>
    <property type="evidence" value="ECO:0007669"/>
    <property type="project" value="TreeGrafter"/>
</dbReference>
<dbReference type="PANTHER" id="PTHR10996:SF277">
    <property type="entry name" value="GLYOXYLATE REDUCTASE_HYDROXYPYRUVATE REDUCTASE"/>
    <property type="match status" value="1"/>
</dbReference>
<dbReference type="SUPFAM" id="SSF52283">
    <property type="entry name" value="Formate/glycerate dehydrogenase catalytic domain-like"/>
    <property type="match status" value="1"/>
</dbReference>
<evidence type="ECO:0000313" key="4">
    <source>
        <dbReference type="Proteomes" id="UP000828390"/>
    </source>
</evidence>
<comment type="caution">
    <text evidence="3">The sequence shown here is derived from an EMBL/GenBank/DDBJ whole genome shotgun (WGS) entry which is preliminary data.</text>
</comment>
<evidence type="ECO:0000256" key="1">
    <source>
        <dbReference type="ARBA" id="ARBA00023002"/>
    </source>
</evidence>
<dbReference type="EMBL" id="JAIWYP010000007">
    <property type="protein sequence ID" value="KAH3792362.1"/>
    <property type="molecule type" value="Genomic_DNA"/>
</dbReference>
<name>A0A9D4FAQ6_DREPO</name>
<evidence type="ECO:0000313" key="3">
    <source>
        <dbReference type="EMBL" id="KAH3792362.1"/>
    </source>
</evidence>
<proteinExistence type="predicted"/>
<dbReference type="InterPro" id="IPR050223">
    <property type="entry name" value="D-isomer_2-hydroxyacid_DH"/>
</dbReference>
<dbReference type="GO" id="GO:0051287">
    <property type="term" value="F:NAD binding"/>
    <property type="evidence" value="ECO:0007669"/>
    <property type="project" value="InterPro"/>
</dbReference>
<protein>
    <recommendedName>
        <fullName evidence="2">D-isomer specific 2-hydroxyacid dehydrogenase catalytic domain-containing protein</fullName>
    </recommendedName>
</protein>
<organism evidence="3 4">
    <name type="scientific">Dreissena polymorpha</name>
    <name type="common">Zebra mussel</name>
    <name type="synonym">Mytilus polymorpha</name>
    <dbReference type="NCBI Taxonomy" id="45954"/>
    <lineage>
        <taxon>Eukaryota</taxon>
        <taxon>Metazoa</taxon>
        <taxon>Spiralia</taxon>
        <taxon>Lophotrochozoa</taxon>
        <taxon>Mollusca</taxon>
        <taxon>Bivalvia</taxon>
        <taxon>Autobranchia</taxon>
        <taxon>Heteroconchia</taxon>
        <taxon>Euheterodonta</taxon>
        <taxon>Imparidentia</taxon>
        <taxon>Neoheterodontei</taxon>
        <taxon>Myida</taxon>
        <taxon>Dreissenoidea</taxon>
        <taxon>Dreissenidae</taxon>
        <taxon>Dreissena</taxon>
    </lineage>
</organism>
<dbReference type="Gene3D" id="3.40.50.720">
    <property type="entry name" value="NAD(P)-binding Rossmann-like Domain"/>
    <property type="match status" value="1"/>
</dbReference>
<reference evidence="3" key="1">
    <citation type="journal article" date="2019" name="bioRxiv">
        <title>The Genome of the Zebra Mussel, Dreissena polymorpha: A Resource for Invasive Species Research.</title>
        <authorList>
            <person name="McCartney M.A."/>
            <person name="Auch B."/>
            <person name="Kono T."/>
            <person name="Mallez S."/>
            <person name="Zhang Y."/>
            <person name="Obille A."/>
            <person name="Becker A."/>
            <person name="Abrahante J.E."/>
            <person name="Garbe J."/>
            <person name="Badalamenti J.P."/>
            <person name="Herman A."/>
            <person name="Mangelson H."/>
            <person name="Liachko I."/>
            <person name="Sullivan S."/>
            <person name="Sone E.D."/>
            <person name="Koren S."/>
            <person name="Silverstein K.A.T."/>
            <person name="Beckman K.B."/>
            <person name="Gohl D.M."/>
        </authorList>
    </citation>
    <scope>NUCLEOTIDE SEQUENCE</scope>
    <source>
        <strain evidence="3">Duluth1</strain>
        <tissue evidence="3">Whole animal</tissue>
    </source>
</reference>
<reference evidence="3" key="2">
    <citation type="submission" date="2020-11" db="EMBL/GenBank/DDBJ databases">
        <authorList>
            <person name="McCartney M.A."/>
            <person name="Auch B."/>
            <person name="Kono T."/>
            <person name="Mallez S."/>
            <person name="Becker A."/>
            <person name="Gohl D.M."/>
            <person name="Silverstein K.A.T."/>
            <person name="Koren S."/>
            <person name="Bechman K.B."/>
            <person name="Herman A."/>
            <person name="Abrahante J.E."/>
            <person name="Garbe J."/>
        </authorList>
    </citation>
    <scope>NUCLEOTIDE SEQUENCE</scope>
    <source>
        <strain evidence="3">Duluth1</strain>
        <tissue evidence="3">Whole animal</tissue>
    </source>
</reference>
<evidence type="ECO:0000259" key="2">
    <source>
        <dbReference type="Pfam" id="PF00389"/>
    </source>
</evidence>
<feature type="domain" description="D-isomer specific 2-hydroxyacid dehydrogenase catalytic" evidence="2">
    <location>
        <begin position="1"/>
        <end position="41"/>
    </location>
</feature>
<keyword evidence="1" id="KW-0560">Oxidoreductase</keyword>
<dbReference type="PANTHER" id="PTHR10996">
    <property type="entry name" value="2-HYDROXYACID DEHYDROGENASE-RELATED"/>
    <property type="match status" value="1"/>
</dbReference>
<dbReference type="Pfam" id="PF00389">
    <property type="entry name" value="2-Hacid_dh"/>
    <property type="match status" value="1"/>
</dbReference>
<dbReference type="Proteomes" id="UP000828390">
    <property type="component" value="Unassembled WGS sequence"/>
</dbReference>
<dbReference type="InterPro" id="IPR006139">
    <property type="entry name" value="D-isomer_2_OHA_DH_cat_dom"/>
</dbReference>
<keyword evidence="4" id="KW-1185">Reference proteome</keyword>
<sequence length="61" mass="6661">MSVGYDHVDLSACRKRGIPVGYTPDVSTSATAELTMALLLTVSRRIQEGLMSAYIHDVCFL</sequence>
<gene>
    <name evidence="3" type="ORF">DPMN_145856</name>
</gene>
<dbReference type="AlphaFoldDB" id="A0A9D4FAQ6"/>